<evidence type="ECO:0000256" key="1">
    <source>
        <dbReference type="PROSITE-ProRule" id="PRU10141"/>
    </source>
</evidence>
<keyword evidence="1" id="KW-0547">Nucleotide-binding</keyword>
<protein>
    <submittedName>
        <fullName evidence="3">Serine/threonine-protein kinase YbdM</fullName>
        <ecNumber evidence="3">2.7.11.1</ecNumber>
    </submittedName>
</protein>
<dbReference type="InterPro" id="IPR017441">
    <property type="entry name" value="Protein_kinase_ATP_BS"/>
</dbReference>
<feature type="domain" description="Protein kinase" evidence="2">
    <location>
        <begin position="29"/>
        <end position="281"/>
    </location>
</feature>
<dbReference type="InterPro" id="IPR020635">
    <property type="entry name" value="Tyr_kinase_cat_dom"/>
</dbReference>
<dbReference type="EC" id="2.7.11.1" evidence="3"/>
<comment type="caution">
    <text evidence="3">The sequence shown here is derived from an EMBL/GenBank/DDBJ whole genome shotgun (WGS) entry which is preliminary data.</text>
</comment>
<name>A0ABU6BI84_9BACL</name>
<organism evidence="3 4">
    <name type="scientific">Geobacillus icigianus</name>
    <dbReference type="NCBI Taxonomy" id="1430331"/>
    <lineage>
        <taxon>Bacteria</taxon>
        <taxon>Bacillati</taxon>
        <taxon>Bacillota</taxon>
        <taxon>Bacilli</taxon>
        <taxon>Bacillales</taxon>
        <taxon>Anoxybacillaceae</taxon>
        <taxon>Geobacillus</taxon>
    </lineage>
</organism>
<dbReference type="SUPFAM" id="SSF56112">
    <property type="entry name" value="Protein kinase-like (PK-like)"/>
    <property type="match status" value="1"/>
</dbReference>
<dbReference type="PROSITE" id="PS50011">
    <property type="entry name" value="PROTEIN_KINASE_DOM"/>
    <property type="match status" value="1"/>
</dbReference>
<keyword evidence="3" id="KW-0808">Transferase</keyword>
<dbReference type="GO" id="GO:0004674">
    <property type="term" value="F:protein serine/threonine kinase activity"/>
    <property type="evidence" value="ECO:0007669"/>
    <property type="project" value="UniProtKB-EC"/>
</dbReference>
<dbReference type="Proteomes" id="UP000029267">
    <property type="component" value="Unassembled WGS sequence"/>
</dbReference>
<accession>A0ABU6BI84</accession>
<dbReference type="EMBL" id="JPYA02000003">
    <property type="protein sequence ID" value="MEB3751562.1"/>
    <property type="molecule type" value="Genomic_DNA"/>
</dbReference>
<sequence length="281" mass="33130">MKRFMERHPLVARWFDRPHRSGEIVHRRYEVIEELGMGSYGIAYKGRDHDTGRLVVIKQARRTKGEDGRRLLQREAEMLARLRHPQIPMLHDRFVERGQPYLVMEYIDGETVEDHIFHRGVTYTERTAFRLLLDVLDVVRFIHALGIVHRDLRIPNIIWRGGTVFVIDFGLACYIGESAQWRDDDPLEKRLRREPHPRSDFYALGHFTLFLLYSAYEPTSEEEKSWEEELDLSPKARAILRKMLQLDAPYDHINELMMDVNRLLAERGQAQTVKAENPTSI</sequence>
<dbReference type="SMART" id="SM00219">
    <property type="entry name" value="TyrKc"/>
    <property type="match status" value="1"/>
</dbReference>
<dbReference type="PANTHER" id="PTHR24347">
    <property type="entry name" value="SERINE/THREONINE-PROTEIN KINASE"/>
    <property type="match status" value="1"/>
</dbReference>
<dbReference type="PROSITE" id="PS00107">
    <property type="entry name" value="PROTEIN_KINASE_ATP"/>
    <property type="match status" value="1"/>
</dbReference>
<dbReference type="InterPro" id="IPR011009">
    <property type="entry name" value="Kinase-like_dom_sf"/>
</dbReference>
<proteinExistence type="predicted"/>
<keyword evidence="3" id="KW-0418">Kinase</keyword>
<dbReference type="Gene3D" id="1.10.510.10">
    <property type="entry name" value="Transferase(Phosphotransferase) domain 1"/>
    <property type="match status" value="1"/>
</dbReference>
<reference evidence="3 4" key="1">
    <citation type="journal article" date="2014" name="Genome Announc.">
        <title>Draft Genome Sequence of Geobacillus icigianus Strain G1w1T Isolated from Hot Springs in the Valley of Geysers, Kamchatka (Russian Federation).</title>
        <authorList>
            <person name="Bryanskaya A.V."/>
            <person name="Rozanov A.S."/>
            <person name="Logacheva M.D."/>
            <person name="Kotenko A.V."/>
            <person name="Peltek S.E."/>
        </authorList>
    </citation>
    <scope>NUCLEOTIDE SEQUENCE [LARGE SCALE GENOMIC DNA]</scope>
    <source>
        <strain evidence="3 4">G1w1</strain>
    </source>
</reference>
<dbReference type="Pfam" id="PF00069">
    <property type="entry name" value="Pkinase"/>
    <property type="match status" value="1"/>
</dbReference>
<dbReference type="CDD" id="cd14014">
    <property type="entry name" value="STKc_PknB_like"/>
    <property type="match status" value="1"/>
</dbReference>
<gene>
    <name evidence="3" type="ORF">EP10_002417</name>
</gene>
<evidence type="ECO:0000313" key="4">
    <source>
        <dbReference type="Proteomes" id="UP000029267"/>
    </source>
</evidence>
<feature type="binding site" evidence="1">
    <location>
        <position position="58"/>
    </location>
    <ligand>
        <name>ATP</name>
        <dbReference type="ChEBI" id="CHEBI:30616"/>
    </ligand>
</feature>
<keyword evidence="1" id="KW-0067">ATP-binding</keyword>
<dbReference type="InterPro" id="IPR000719">
    <property type="entry name" value="Prot_kinase_dom"/>
</dbReference>
<dbReference type="RefSeq" id="WP_033022589.1">
    <property type="nucleotide sequence ID" value="NZ_JPYA02000003.1"/>
</dbReference>
<evidence type="ECO:0000259" key="2">
    <source>
        <dbReference type="PROSITE" id="PS50011"/>
    </source>
</evidence>
<evidence type="ECO:0000313" key="3">
    <source>
        <dbReference type="EMBL" id="MEB3751562.1"/>
    </source>
</evidence>
<keyword evidence="4" id="KW-1185">Reference proteome</keyword>